<keyword evidence="3" id="KW-1185">Reference proteome</keyword>
<keyword evidence="1" id="KW-0472">Membrane</keyword>
<evidence type="ECO:0000313" key="2">
    <source>
        <dbReference type="EMBL" id="VDK89385.1"/>
    </source>
</evidence>
<organism evidence="2 3">
    <name type="scientific">Litomosoides sigmodontis</name>
    <name type="common">Filarial nematode worm</name>
    <dbReference type="NCBI Taxonomy" id="42156"/>
    <lineage>
        <taxon>Eukaryota</taxon>
        <taxon>Metazoa</taxon>
        <taxon>Ecdysozoa</taxon>
        <taxon>Nematoda</taxon>
        <taxon>Chromadorea</taxon>
        <taxon>Rhabditida</taxon>
        <taxon>Spirurina</taxon>
        <taxon>Spiruromorpha</taxon>
        <taxon>Filarioidea</taxon>
        <taxon>Onchocercidae</taxon>
        <taxon>Litomosoides</taxon>
    </lineage>
</organism>
<accession>A0A3P6U5N5</accession>
<protein>
    <submittedName>
        <fullName evidence="2">Uncharacterized protein</fullName>
    </submittedName>
</protein>
<dbReference type="AlphaFoldDB" id="A0A3P6U5N5"/>
<keyword evidence="1" id="KW-1133">Transmembrane helix</keyword>
<keyword evidence="1" id="KW-0812">Transmembrane</keyword>
<gene>
    <name evidence="2" type="ORF">NLS_LOCUS9113</name>
</gene>
<dbReference type="EMBL" id="UYRX01001370">
    <property type="protein sequence ID" value="VDK89385.1"/>
    <property type="molecule type" value="Genomic_DNA"/>
</dbReference>
<proteinExistence type="predicted"/>
<evidence type="ECO:0000256" key="1">
    <source>
        <dbReference type="SAM" id="Phobius"/>
    </source>
</evidence>
<dbReference type="Proteomes" id="UP000277928">
    <property type="component" value="Unassembled WGS sequence"/>
</dbReference>
<reference evidence="2 3" key="1">
    <citation type="submission" date="2018-08" db="EMBL/GenBank/DDBJ databases">
        <authorList>
            <person name="Laetsch R D."/>
            <person name="Stevens L."/>
            <person name="Kumar S."/>
            <person name="Blaxter L. M."/>
        </authorList>
    </citation>
    <scope>NUCLEOTIDE SEQUENCE [LARGE SCALE GENOMIC DNA]</scope>
</reference>
<sequence>MLMIIDDQVLRREDDRDRDQQDRRVLVNRVDDVEGRGVVEMAVESLLWIYYYSTISAAIFPSMLLNSMT</sequence>
<feature type="transmembrane region" description="Helical" evidence="1">
    <location>
        <begin position="48"/>
        <end position="65"/>
    </location>
</feature>
<name>A0A3P6U5N5_LITSI</name>
<evidence type="ECO:0000313" key="3">
    <source>
        <dbReference type="Proteomes" id="UP000277928"/>
    </source>
</evidence>